<evidence type="ECO:0000313" key="7">
    <source>
        <dbReference type="Proteomes" id="UP000184330"/>
    </source>
</evidence>
<dbReference type="Gene3D" id="3.30.420.10">
    <property type="entry name" value="Ribonuclease H-like superfamily/Ribonuclease H"/>
    <property type="match status" value="2"/>
</dbReference>
<dbReference type="InterPro" id="IPR012337">
    <property type="entry name" value="RNaseH-like_sf"/>
</dbReference>
<dbReference type="InterPro" id="IPR051181">
    <property type="entry name" value="CAF1_poly(A)_ribonucleases"/>
</dbReference>
<dbReference type="GO" id="GO:1990432">
    <property type="term" value="P:siRNA 3'-end processing"/>
    <property type="evidence" value="ECO:0007669"/>
    <property type="project" value="TreeGrafter"/>
</dbReference>
<keyword evidence="7" id="KW-1185">Reference proteome</keyword>
<name>A0A1L7XPB3_9HELO</name>
<dbReference type="EMBL" id="FJOG01000040">
    <property type="protein sequence ID" value="CZR66890.1"/>
    <property type="molecule type" value="Genomic_DNA"/>
</dbReference>
<reference evidence="6 7" key="1">
    <citation type="submission" date="2016-03" db="EMBL/GenBank/DDBJ databases">
        <authorList>
            <person name="Ploux O."/>
        </authorList>
    </citation>
    <scope>NUCLEOTIDE SEQUENCE [LARGE SCALE GENOMIC DNA]</scope>
    <source>
        <strain evidence="6 7">UAMH 11012</strain>
    </source>
</reference>
<dbReference type="Proteomes" id="UP000184330">
    <property type="component" value="Unassembled WGS sequence"/>
</dbReference>
<evidence type="ECO:0000256" key="4">
    <source>
        <dbReference type="SAM" id="MobiDB-lite"/>
    </source>
</evidence>
<protein>
    <recommendedName>
        <fullName evidence="2">Poly(A)-specific ribonuclease PARN</fullName>
    </recommendedName>
    <alternativeName>
        <fullName evidence="3">Polyadenylate-specific ribonuclease</fullName>
    </alternativeName>
</protein>
<feature type="region of interest" description="Disordered" evidence="4">
    <location>
        <begin position="438"/>
        <end position="460"/>
    </location>
</feature>
<dbReference type="OrthoDB" id="1432093at2759"/>
<dbReference type="GO" id="GO:0003723">
    <property type="term" value="F:RNA binding"/>
    <property type="evidence" value="ECO:0007669"/>
    <property type="project" value="TreeGrafter"/>
</dbReference>
<accession>A0A1L7XPB3</accession>
<dbReference type="AlphaFoldDB" id="A0A1L7XPB3"/>
<dbReference type="PROSITE" id="PS51061">
    <property type="entry name" value="R3H"/>
    <property type="match status" value="1"/>
</dbReference>
<evidence type="ECO:0000256" key="3">
    <source>
        <dbReference type="ARBA" id="ARBA00031923"/>
    </source>
</evidence>
<gene>
    <name evidence="6" type="ORF">PAC_16791</name>
</gene>
<dbReference type="STRING" id="576137.A0A1L7XPB3"/>
<evidence type="ECO:0000259" key="5">
    <source>
        <dbReference type="PROSITE" id="PS51061"/>
    </source>
</evidence>
<proteinExistence type="inferred from homology"/>
<evidence type="ECO:0000256" key="1">
    <source>
        <dbReference type="ARBA" id="ARBA00008372"/>
    </source>
</evidence>
<comment type="similarity">
    <text evidence="1">Belongs to the CAF1 family.</text>
</comment>
<dbReference type="GO" id="GO:0005634">
    <property type="term" value="C:nucleus"/>
    <property type="evidence" value="ECO:0007669"/>
    <property type="project" value="TreeGrafter"/>
</dbReference>
<dbReference type="Pfam" id="PF04857">
    <property type="entry name" value="CAF1"/>
    <property type="match status" value="1"/>
</dbReference>
<dbReference type="GO" id="GO:0000175">
    <property type="term" value="F:3'-5'-RNA exonuclease activity"/>
    <property type="evidence" value="ECO:0007669"/>
    <property type="project" value="TreeGrafter"/>
</dbReference>
<dbReference type="InterPro" id="IPR036397">
    <property type="entry name" value="RNaseH_sf"/>
</dbReference>
<dbReference type="PANTHER" id="PTHR15092:SF22">
    <property type="entry name" value="POLY(A)-SPECIFIC RIBONUCLEASE PNLDC1"/>
    <property type="match status" value="1"/>
</dbReference>
<dbReference type="PANTHER" id="PTHR15092">
    <property type="entry name" value="POLY A -SPECIFIC RIBONUCLEASE/TARGET OF EGR1, MEMBER 1"/>
    <property type="match status" value="1"/>
</dbReference>
<dbReference type="SUPFAM" id="SSF53098">
    <property type="entry name" value="Ribonuclease H-like"/>
    <property type="match status" value="1"/>
</dbReference>
<evidence type="ECO:0000313" key="6">
    <source>
        <dbReference type="EMBL" id="CZR66890.1"/>
    </source>
</evidence>
<dbReference type="GO" id="GO:1990431">
    <property type="term" value="P:priRNA 3'-end processing"/>
    <property type="evidence" value="ECO:0007669"/>
    <property type="project" value="TreeGrafter"/>
</dbReference>
<dbReference type="InterPro" id="IPR006941">
    <property type="entry name" value="RNase_CAF1"/>
</dbReference>
<dbReference type="GO" id="GO:0000289">
    <property type="term" value="P:nuclear-transcribed mRNA poly(A) tail shortening"/>
    <property type="evidence" value="ECO:0007669"/>
    <property type="project" value="TreeGrafter"/>
</dbReference>
<dbReference type="InterPro" id="IPR001374">
    <property type="entry name" value="R3H_dom"/>
</dbReference>
<sequence length="554" mass="62594">MEIDHAHFRQQLLPILRSISNACIVTFDLEMSGITTRPKFSAGDRSLNVGKLILQEQYEEMKSAAETYQVLQIGLTCVSKDQEKGFYLAQPYNFNLSPLAADGVELNLSRNFTFAASASGFLLKNGFDFGKVFKEGVTYLSRDEEINLLEDYKERANHNAKIPDMIVAPDAHDTLEFLRLARKTVSGWVKEANPEFTFVNVASPSGPLNGYQRRLVHQLIRNEFPGLRTFARNDGSFMQVEKLNLERELAYQKSRETAFLGKIARQTGMRWIFEALSGGDLSGIDPDWFCKGLGLKEINAVKEEFKEICEKLKNNKKRILVGHNLFTDLGFLYKTFIGTLPTSVKHFQEEIHDLFPFVIDTKYLATHGAKDMSPRSNLKELLTPFRKVHTPLILLHQEHTSYGSEIGRDHEAGFDSWMTAELFIKLAAKLYAEVKDTLDGSDSSGPEAREGFLNEHQESDGGVELKKVTSDEDLISFTDNQPPEWHAMELAGPSTAVDEGAVKVPQWLPQMTSSFWDIYVNKLRVNASEGGVCDLAERNEDRIVEDVRRKLGHL</sequence>
<feature type="compositionally biased region" description="Basic and acidic residues" evidence="4">
    <location>
        <begin position="447"/>
        <end position="460"/>
    </location>
</feature>
<organism evidence="6 7">
    <name type="scientific">Phialocephala subalpina</name>
    <dbReference type="NCBI Taxonomy" id="576137"/>
    <lineage>
        <taxon>Eukaryota</taxon>
        <taxon>Fungi</taxon>
        <taxon>Dikarya</taxon>
        <taxon>Ascomycota</taxon>
        <taxon>Pezizomycotina</taxon>
        <taxon>Leotiomycetes</taxon>
        <taxon>Helotiales</taxon>
        <taxon>Mollisiaceae</taxon>
        <taxon>Phialocephala</taxon>
        <taxon>Phialocephala fortinii species complex</taxon>
    </lineage>
</organism>
<evidence type="ECO:0000256" key="2">
    <source>
        <dbReference type="ARBA" id="ARBA00015918"/>
    </source>
</evidence>
<feature type="domain" description="R3H" evidence="5">
    <location>
        <begin position="175"/>
        <end position="246"/>
    </location>
</feature>